<dbReference type="STRING" id="519442.Huta_2921"/>
<dbReference type="Pfam" id="PF12706">
    <property type="entry name" value="Lactamase_B_2"/>
    <property type="match status" value="1"/>
</dbReference>
<evidence type="ECO:0000256" key="1">
    <source>
        <dbReference type="ARBA" id="ARBA00022801"/>
    </source>
</evidence>
<dbReference type="OrthoDB" id="73420at2157"/>
<dbReference type="PANTHER" id="PTHR46018">
    <property type="entry name" value="ZINC PHOSPHODIESTERASE ELAC PROTEIN 1"/>
    <property type="match status" value="1"/>
</dbReference>
<dbReference type="Proteomes" id="UP000002071">
    <property type="component" value="Chromosome"/>
</dbReference>
<dbReference type="GO" id="GO:0042781">
    <property type="term" value="F:3'-tRNA processing endoribonuclease activity"/>
    <property type="evidence" value="ECO:0007669"/>
    <property type="project" value="TreeGrafter"/>
</dbReference>
<keyword evidence="1" id="KW-0378">Hydrolase</keyword>
<dbReference type="eggNOG" id="arCOG00500">
    <property type="taxonomic scope" value="Archaea"/>
</dbReference>
<sequence>MQLTFLGTGSAMPTGNRHQTGLLLEAEGNRLLIDCGSGVLDALAATERGYIDLDAVLLTHHHLDHVADLLPLVKARWLAGASDLCIAGPPGTRDLLDELLDVHTYLRKHVDPDATDIEPGATTLAGFDVVARAVQHSMAGFGYRVSPAGADAPTVVVSGDTRAFPAFLSTADGAEVLVHDCSFPDDVETDTHATPGSLGEALAAAEASIGTVYLTHLYPHTDGRHEDMIASVHEHYAGAVAVASDGLCVEV</sequence>
<dbReference type="EMBL" id="CP001687">
    <property type="protein sequence ID" value="ACV13082.1"/>
    <property type="molecule type" value="Genomic_DNA"/>
</dbReference>
<reference evidence="3 4" key="1">
    <citation type="journal article" date="2009" name="Stand. Genomic Sci.">
        <title>Complete genome sequence of Halorhabdus utahensis type strain (AX-2).</title>
        <authorList>
            <person name="Anderson I."/>
            <person name="Tindall B.J."/>
            <person name="Pomrenke H."/>
            <person name="Goker M."/>
            <person name="Lapidus A."/>
            <person name="Nolan M."/>
            <person name="Copeland A."/>
            <person name="Glavina Del Rio T."/>
            <person name="Chen F."/>
            <person name="Tice H."/>
            <person name="Cheng J.F."/>
            <person name="Lucas S."/>
            <person name="Chertkov O."/>
            <person name="Bruce D."/>
            <person name="Brettin T."/>
            <person name="Detter J.C."/>
            <person name="Han C."/>
            <person name="Goodwin L."/>
            <person name="Land M."/>
            <person name="Hauser L."/>
            <person name="Chang Y.J."/>
            <person name="Jeffries C.D."/>
            <person name="Pitluck S."/>
            <person name="Pati A."/>
            <person name="Mavromatis K."/>
            <person name="Ivanova N."/>
            <person name="Ovchinnikova G."/>
            <person name="Chen A."/>
            <person name="Palaniappan K."/>
            <person name="Chain P."/>
            <person name="Rohde M."/>
            <person name="Bristow J."/>
            <person name="Eisen J.A."/>
            <person name="Markowitz V."/>
            <person name="Hugenholtz P."/>
            <person name="Kyrpides N.C."/>
            <person name="Klenk H.P."/>
        </authorList>
    </citation>
    <scope>NUCLEOTIDE SEQUENCE [LARGE SCALE GENOMIC DNA]</scope>
    <source>
        <strain evidence="4">DSM 12940 / JCM 11049 / AX-2</strain>
    </source>
</reference>
<evidence type="ECO:0000313" key="4">
    <source>
        <dbReference type="Proteomes" id="UP000002071"/>
    </source>
</evidence>
<evidence type="ECO:0000313" key="3">
    <source>
        <dbReference type="EMBL" id="ACV13082.1"/>
    </source>
</evidence>
<evidence type="ECO:0000259" key="2">
    <source>
        <dbReference type="SMART" id="SM00849"/>
    </source>
</evidence>
<accession>C7NR90</accession>
<keyword evidence="4" id="KW-1185">Reference proteome</keyword>
<dbReference type="SUPFAM" id="SSF56281">
    <property type="entry name" value="Metallo-hydrolase/oxidoreductase"/>
    <property type="match status" value="1"/>
</dbReference>
<dbReference type="CDD" id="cd07719">
    <property type="entry name" value="arylsulfatase_AtsA-like_MBL-fold"/>
    <property type="match status" value="1"/>
</dbReference>
<dbReference type="SMART" id="SM00849">
    <property type="entry name" value="Lactamase_B"/>
    <property type="match status" value="1"/>
</dbReference>
<proteinExistence type="predicted"/>
<dbReference type="AlphaFoldDB" id="C7NR90"/>
<dbReference type="Gene3D" id="3.60.15.10">
    <property type="entry name" value="Ribonuclease Z/Hydroxyacylglutathione hydrolase-like"/>
    <property type="match status" value="1"/>
</dbReference>
<name>C7NR90_HALUD</name>
<dbReference type="InterPro" id="IPR044094">
    <property type="entry name" value="AtsA-like_MBL-fold"/>
</dbReference>
<feature type="domain" description="Metallo-beta-lactamase" evidence="2">
    <location>
        <begin position="18"/>
        <end position="216"/>
    </location>
</feature>
<protein>
    <submittedName>
        <fullName evidence="3">Beta-lactamase domain protein</fullName>
    </submittedName>
</protein>
<organism evidence="3 4">
    <name type="scientific">Halorhabdus utahensis (strain DSM 12940 / JCM 11049 / AX-2)</name>
    <dbReference type="NCBI Taxonomy" id="519442"/>
    <lineage>
        <taxon>Archaea</taxon>
        <taxon>Methanobacteriati</taxon>
        <taxon>Methanobacteriota</taxon>
        <taxon>Stenosarchaea group</taxon>
        <taxon>Halobacteria</taxon>
        <taxon>Halobacteriales</taxon>
        <taxon>Haloarculaceae</taxon>
        <taxon>Halorhabdus</taxon>
    </lineage>
</organism>
<dbReference type="InterPro" id="IPR036866">
    <property type="entry name" value="RibonucZ/Hydroxyglut_hydro"/>
</dbReference>
<gene>
    <name evidence="3" type="ordered locus">Huta_2921</name>
</gene>
<dbReference type="GeneID" id="8385230"/>
<dbReference type="RefSeq" id="WP_015790644.1">
    <property type="nucleotide sequence ID" value="NC_013158.1"/>
</dbReference>
<dbReference type="KEGG" id="hut:Huta_2921"/>
<dbReference type="InterPro" id="IPR001279">
    <property type="entry name" value="Metallo-B-lactamas"/>
</dbReference>
<dbReference type="HOGENOM" id="CLU_031317_0_2_2"/>
<dbReference type="PANTHER" id="PTHR46018:SF3">
    <property type="entry name" value="ARYLSULFATASE"/>
    <property type="match status" value="1"/>
</dbReference>